<gene>
    <name evidence="5" type="ORF">METZ01_LOCUS449357</name>
</gene>
<dbReference type="PANTHER" id="PTHR11741">
    <property type="entry name" value="ELONGATION FACTOR TS"/>
    <property type="match status" value="1"/>
</dbReference>
<dbReference type="InterPro" id="IPR018101">
    <property type="entry name" value="Transl_elong_Ts_CS"/>
</dbReference>
<dbReference type="PROSITE" id="PS01126">
    <property type="entry name" value="EF_TS_1"/>
    <property type="match status" value="1"/>
</dbReference>
<evidence type="ECO:0000256" key="1">
    <source>
        <dbReference type="ARBA" id="ARBA00005532"/>
    </source>
</evidence>
<reference evidence="5" key="1">
    <citation type="submission" date="2018-05" db="EMBL/GenBank/DDBJ databases">
        <authorList>
            <person name="Lanie J.A."/>
            <person name="Ng W.-L."/>
            <person name="Kazmierczak K.M."/>
            <person name="Andrzejewski T.M."/>
            <person name="Davidsen T.M."/>
            <person name="Wayne K.J."/>
            <person name="Tettelin H."/>
            <person name="Glass J.I."/>
            <person name="Rusch D."/>
            <person name="Podicherti R."/>
            <person name="Tsui H.-C.T."/>
            <person name="Winkler M.E."/>
        </authorList>
    </citation>
    <scope>NUCLEOTIDE SEQUENCE</scope>
</reference>
<dbReference type="InterPro" id="IPR001816">
    <property type="entry name" value="Transl_elong_EFTs/EF1B"/>
</dbReference>
<evidence type="ECO:0000313" key="5">
    <source>
        <dbReference type="EMBL" id="SVD96503.1"/>
    </source>
</evidence>
<dbReference type="HAMAP" id="MF_00050">
    <property type="entry name" value="EF_Ts"/>
    <property type="match status" value="1"/>
</dbReference>
<dbReference type="InterPro" id="IPR014039">
    <property type="entry name" value="Transl_elong_EFTs/EF1B_dimer"/>
</dbReference>
<proteinExistence type="inferred from homology"/>
<dbReference type="InterPro" id="IPR036402">
    <property type="entry name" value="EF-Ts_dimer_sf"/>
</dbReference>
<comment type="similarity">
    <text evidence="1">Belongs to the EF-Ts family.</text>
</comment>
<evidence type="ECO:0000256" key="3">
    <source>
        <dbReference type="ARBA" id="ARBA00022917"/>
    </source>
</evidence>
<name>A0A382ZM55_9ZZZZ</name>
<dbReference type="InterPro" id="IPR009060">
    <property type="entry name" value="UBA-like_sf"/>
</dbReference>
<dbReference type="SUPFAM" id="SSF46934">
    <property type="entry name" value="UBA-like"/>
    <property type="match status" value="1"/>
</dbReference>
<sequence length="231" mass="24636">MVEVAAREVKALRDATGAGMMDAKRALVDANGDHEAAAQALREKGLAKAVGRSDRDNTEGAIGLATTTDRAAMVHLRCETDFSAKSDGFVSLVDDLASAVLEEGEGAPEARAAALDDLRLSIKENVEVGRVALIEAATDNLIDAYLHRQDGRGVNGVIVEASGVDQETLHQIALHIAFAKPTALSRDEVSPDLVEVERAALLDITKAEGKPEQAWDKIVEGRLSAWFRETV</sequence>
<keyword evidence="2" id="KW-0251">Elongation factor</keyword>
<dbReference type="GO" id="GO:0003746">
    <property type="term" value="F:translation elongation factor activity"/>
    <property type="evidence" value="ECO:0007669"/>
    <property type="project" value="UniProtKB-KW"/>
</dbReference>
<dbReference type="AlphaFoldDB" id="A0A382ZM55"/>
<dbReference type="Gene3D" id="1.10.8.10">
    <property type="entry name" value="DNA helicase RuvA subunit, C-terminal domain"/>
    <property type="match status" value="1"/>
</dbReference>
<evidence type="ECO:0000256" key="2">
    <source>
        <dbReference type="ARBA" id="ARBA00022768"/>
    </source>
</evidence>
<dbReference type="PANTHER" id="PTHR11741:SF0">
    <property type="entry name" value="ELONGATION FACTOR TS, MITOCHONDRIAL"/>
    <property type="match status" value="1"/>
</dbReference>
<feature type="non-terminal residue" evidence="5">
    <location>
        <position position="231"/>
    </location>
</feature>
<protein>
    <recommendedName>
        <fullName evidence="4">Translation elongation factor EFTs/EF1B dimerisation domain-containing protein</fullName>
    </recommendedName>
</protein>
<accession>A0A382ZM55</accession>
<dbReference type="Pfam" id="PF00889">
    <property type="entry name" value="EF_TS"/>
    <property type="match status" value="1"/>
</dbReference>
<feature type="domain" description="Translation elongation factor EFTs/EF1B dimerisation" evidence="4">
    <location>
        <begin position="71"/>
        <end position="230"/>
    </location>
</feature>
<dbReference type="CDD" id="cd14275">
    <property type="entry name" value="UBA_EF-Ts"/>
    <property type="match status" value="1"/>
</dbReference>
<dbReference type="Gene3D" id="1.10.286.20">
    <property type="match status" value="1"/>
</dbReference>
<dbReference type="FunFam" id="1.10.8.10:FF:000001">
    <property type="entry name" value="Elongation factor Ts"/>
    <property type="match status" value="1"/>
</dbReference>
<dbReference type="Gene3D" id="3.30.479.20">
    <property type="entry name" value="Elongation factor Ts, dimerisation domain"/>
    <property type="match status" value="2"/>
</dbReference>
<dbReference type="EMBL" id="UINC01185008">
    <property type="protein sequence ID" value="SVD96503.1"/>
    <property type="molecule type" value="Genomic_DNA"/>
</dbReference>
<dbReference type="SUPFAM" id="SSF54713">
    <property type="entry name" value="Elongation factor Ts (EF-Ts), dimerisation domain"/>
    <property type="match status" value="1"/>
</dbReference>
<evidence type="ECO:0000259" key="4">
    <source>
        <dbReference type="Pfam" id="PF00889"/>
    </source>
</evidence>
<keyword evidence="3" id="KW-0648">Protein biosynthesis</keyword>
<dbReference type="NCBIfam" id="TIGR00116">
    <property type="entry name" value="tsf"/>
    <property type="match status" value="1"/>
</dbReference>
<organism evidence="5">
    <name type="scientific">marine metagenome</name>
    <dbReference type="NCBI Taxonomy" id="408172"/>
    <lineage>
        <taxon>unclassified sequences</taxon>
        <taxon>metagenomes</taxon>
        <taxon>ecological metagenomes</taxon>
    </lineage>
</organism>